<evidence type="ECO:0000313" key="4">
    <source>
        <dbReference type="Proteomes" id="UP000054107"/>
    </source>
</evidence>
<keyword evidence="2" id="KW-0812">Transmembrane</keyword>
<sequence>MYSNSNTCIVFDNLPWQFCYYSFACYLFGVAHTICSSKQIMGDKYRTLPIVIDIFFIIFTVFPVVITNTCSIAKGALIKQGSLSETSKYTEALDYSWLLYSAILALFIPYAGYMLIKVLRQQLFKHQNIPEFVQNAKTALLKIRMTMLIAIVTLTTTIIFEFLTVLKVSTSQNYHLTLAMYIVSTFNSTLASTLVIMVVLFNPKLLTPFSSPSSNQEDSAEHIMSHVDSGTGQQKN</sequence>
<evidence type="ECO:0000256" key="2">
    <source>
        <dbReference type="SAM" id="Phobius"/>
    </source>
</evidence>
<gene>
    <name evidence="3" type="primary">PARPA_13917.1 scaffold 47386</name>
</gene>
<keyword evidence="2" id="KW-1133">Transmembrane helix</keyword>
<protein>
    <recommendedName>
        <fullName evidence="5">G-protein coupled receptors family 1 profile domain-containing protein</fullName>
    </recommendedName>
</protein>
<keyword evidence="2" id="KW-0472">Membrane</keyword>
<reference evidence="3 4" key="1">
    <citation type="submission" date="2014-09" db="EMBL/GenBank/DDBJ databases">
        <authorList>
            <person name="Ellenberger Sabrina"/>
        </authorList>
    </citation>
    <scope>NUCLEOTIDE SEQUENCE [LARGE SCALE GENOMIC DNA]</scope>
    <source>
        <strain evidence="3 4">CBS 412.66</strain>
    </source>
</reference>
<feature type="region of interest" description="Disordered" evidence="1">
    <location>
        <begin position="212"/>
        <end position="236"/>
    </location>
</feature>
<dbReference type="STRING" id="35722.A0A0B7NLW2"/>
<evidence type="ECO:0008006" key="5">
    <source>
        <dbReference type="Google" id="ProtNLM"/>
    </source>
</evidence>
<name>A0A0B7NLW2_9FUNG</name>
<feature type="transmembrane region" description="Helical" evidence="2">
    <location>
        <begin position="178"/>
        <end position="201"/>
    </location>
</feature>
<accession>A0A0B7NLW2</accession>
<dbReference type="AlphaFoldDB" id="A0A0B7NLW2"/>
<evidence type="ECO:0000313" key="3">
    <source>
        <dbReference type="EMBL" id="CEP19601.1"/>
    </source>
</evidence>
<dbReference type="Proteomes" id="UP000054107">
    <property type="component" value="Unassembled WGS sequence"/>
</dbReference>
<feature type="transmembrane region" description="Helical" evidence="2">
    <location>
        <begin position="147"/>
        <end position="166"/>
    </location>
</feature>
<keyword evidence="4" id="KW-1185">Reference proteome</keyword>
<proteinExistence type="predicted"/>
<dbReference type="EMBL" id="LN734054">
    <property type="protein sequence ID" value="CEP19601.1"/>
    <property type="molecule type" value="Genomic_DNA"/>
</dbReference>
<feature type="transmembrane region" description="Helical" evidence="2">
    <location>
        <begin position="47"/>
        <end position="66"/>
    </location>
</feature>
<feature type="transmembrane region" description="Helical" evidence="2">
    <location>
        <begin position="97"/>
        <end position="116"/>
    </location>
</feature>
<evidence type="ECO:0000256" key="1">
    <source>
        <dbReference type="SAM" id="MobiDB-lite"/>
    </source>
</evidence>
<feature type="transmembrane region" description="Helical" evidence="2">
    <location>
        <begin position="14"/>
        <end position="35"/>
    </location>
</feature>
<organism evidence="3 4">
    <name type="scientific">Parasitella parasitica</name>
    <dbReference type="NCBI Taxonomy" id="35722"/>
    <lineage>
        <taxon>Eukaryota</taxon>
        <taxon>Fungi</taxon>
        <taxon>Fungi incertae sedis</taxon>
        <taxon>Mucoromycota</taxon>
        <taxon>Mucoromycotina</taxon>
        <taxon>Mucoromycetes</taxon>
        <taxon>Mucorales</taxon>
        <taxon>Mucorineae</taxon>
        <taxon>Mucoraceae</taxon>
        <taxon>Parasitella</taxon>
    </lineage>
</organism>